<dbReference type="RefSeq" id="WP_125014433.1">
    <property type="nucleotide sequence ID" value="NZ_QWEZ01000001.1"/>
</dbReference>
<feature type="chain" id="PRO_5018274705" description="PA2779 family protein" evidence="2">
    <location>
        <begin position="31"/>
        <end position="131"/>
    </location>
</feature>
<name>A0A3P3VNT3_9GAMM</name>
<evidence type="ECO:0000256" key="1">
    <source>
        <dbReference type="SAM" id="Phobius"/>
    </source>
</evidence>
<evidence type="ECO:0000313" key="4">
    <source>
        <dbReference type="Proteomes" id="UP000280792"/>
    </source>
</evidence>
<dbReference type="InterPro" id="IPR016924">
    <property type="entry name" value="UCP029543"/>
</dbReference>
<evidence type="ECO:0008006" key="5">
    <source>
        <dbReference type="Google" id="ProtNLM"/>
    </source>
</evidence>
<dbReference type="Pfam" id="PF20332">
    <property type="entry name" value="DUF6627"/>
    <property type="match status" value="1"/>
</dbReference>
<proteinExistence type="predicted"/>
<keyword evidence="1" id="KW-0812">Transmembrane</keyword>
<comment type="caution">
    <text evidence="3">The sequence shown here is derived from an EMBL/GenBank/DDBJ whole genome shotgun (WGS) entry which is preliminary data.</text>
</comment>
<feature type="transmembrane region" description="Helical" evidence="1">
    <location>
        <begin position="101"/>
        <end position="127"/>
    </location>
</feature>
<evidence type="ECO:0000313" key="3">
    <source>
        <dbReference type="EMBL" id="RRJ84007.1"/>
    </source>
</evidence>
<keyword evidence="4" id="KW-1185">Reference proteome</keyword>
<keyword evidence="1" id="KW-0472">Membrane</keyword>
<protein>
    <recommendedName>
        <fullName evidence="5">PA2779 family protein</fullName>
    </recommendedName>
</protein>
<keyword evidence="1" id="KW-1133">Transmembrane helix</keyword>
<dbReference type="PIRSF" id="PIRSF029543">
    <property type="entry name" value="UCP029543"/>
    <property type="match status" value="1"/>
</dbReference>
<sequence length="131" mass="14227">MKQLAKSRLIHSLMISMLFVISLGAGHAQAKMIPTTDLIHSGGAQYSQQQLQAALASDELKQQLADLGVDSEQLSDRISSLTPDEIQQLNAELEQQPAGGIIGVLLVIFIVFVVTDMLCATDLFTFVRCIN</sequence>
<evidence type="ECO:0000256" key="2">
    <source>
        <dbReference type="SAM" id="SignalP"/>
    </source>
</evidence>
<dbReference type="EMBL" id="QWEZ01000001">
    <property type="protein sequence ID" value="RRJ84007.1"/>
    <property type="molecule type" value="Genomic_DNA"/>
</dbReference>
<reference evidence="3 4" key="2">
    <citation type="submission" date="2018-12" db="EMBL/GenBank/DDBJ databases">
        <title>Simiduia agarivorans gen. nov., sp. nov., a marine, agarolytic bacterium isolated from shallow coastal water from Keelung, Taiwan.</title>
        <authorList>
            <person name="Shieh W.Y."/>
        </authorList>
    </citation>
    <scope>NUCLEOTIDE SEQUENCE [LARGE SCALE GENOMIC DNA]</scope>
    <source>
        <strain evidence="3 4">GTF-13</strain>
    </source>
</reference>
<dbReference type="NCBIfam" id="NF033919">
    <property type="entry name" value="PA2779_fam"/>
    <property type="match status" value="1"/>
</dbReference>
<feature type="signal peptide" evidence="2">
    <location>
        <begin position="1"/>
        <end position="30"/>
    </location>
</feature>
<dbReference type="Proteomes" id="UP000280792">
    <property type="component" value="Unassembled WGS sequence"/>
</dbReference>
<reference evidence="3 4" key="1">
    <citation type="submission" date="2018-08" db="EMBL/GenBank/DDBJ databases">
        <authorList>
            <person name="Khan S.A."/>
        </authorList>
    </citation>
    <scope>NUCLEOTIDE SEQUENCE [LARGE SCALE GENOMIC DNA]</scope>
    <source>
        <strain evidence="3 4">GTF-13</strain>
    </source>
</reference>
<dbReference type="AlphaFoldDB" id="A0A3P3VNT3"/>
<keyword evidence="2" id="KW-0732">Signal</keyword>
<accession>A0A3P3VNT3</accession>
<gene>
    <name evidence="3" type="ORF">D0544_02485</name>
</gene>
<dbReference type="InterPro" id="IPR046735">
    <property type="entry name" value="PA2779-like"/>
</dbReference>
<organism evidence="3 4">
    <name type="scientific">Aestuariirhabdus litorea</name>
    <dbReference type="NCBI Taxonomy" id="2528527"/>
    <lineage>
        <taxon>Bacteria</taxon>
        <taxon>Pseudomonadati</taxon>
        <taxon>Pseudomonadota</taxon>
        <taxon>Gammaproteobacteria</taxon>
        <taxon>Oceanospirillales</taxon>
        <taxon>Aestuariirhabdaceae</taxon>
        <taxon>Aestuariirhabdus</taxon>
    </lineage>
</organism>